<feature type="domain" description="AMP-dependent synthetase/ligase" evidence="2">
    <location>
        <begin position="50"/>
        <end position="428"/>
    </location>
</feature>
<name>A0A9J9HDN0_RHIWR</name>
<feature type="transmembrane region" description="Helical" evidence="1">
    <location>
        <begin position="107"/>
        <end position="126"/>
    </location>
</feature>
<dbReference type="InterPro" id="IPR020845">
    <property type="entry name" value="AMP-binding_CS"/>
</dbReference>
<protein>
    <submittedName>
        <fullName evidence="4">AMP-dependent synthetase and ligase</fullName>
    </submittedName>
</protein>
<dbReference type="PANTHER" id="PTHR43767">
    <property type="entry name" value="LONG-CHAIN-FATTY-ACID--COA LIGASE"/>
    <property type="match status" value="1"/>
</dbReference>
<evidence type="ECO:0000256" key="1">
    <source>
        <dbReference type="SAM" id="Phobius"/>
    </source>
</evidence>
<proteinExistence type="predicted"/>
<keyword evidence="4" id="KW-0436">Ligase</keyword>
<dbReference type="GO" id="GO:0016878">
    <property type="term" value="F:acid-thiol ligase activity"/>
    <property type="evidence" value="ECO:0007669"/>
    <property type="project" value="UniProtKB-ARBA"/>
</dbReference>
<evidence type="ECO:0000259" key="2">
    <source>
        <dbReference type="Pfam" id="PF00501"/>
    </source>
</evidence>
<dbReference type="Pfam" id="PF13193">
    <property type="entry name" value="AMP-binding_C"/>
    <property type="match status" value="1"/>
</dbReference>
<dbReference type="Gene3D" id="3.30.300.30">
    <property type="match status" value="1"/>
</dbReference>
<accession>A0A9J9HDN0</accession>
<keyword evidence="5" id="KW-1185">Reference proteome</keyword>
<organism evidence="4 5">
    <name type="scientific">Rhizorhabdus wittichii (strain DSM 6014 / CCUG 31198 / JCM 15750 / NBRC 105917 / EY 4224 / RW1)</name>
    <name type="common">Sphingomonas wittichii</name>
    <dbReference type="NCBI Taxonomy" id="392499"/>
    <lineage>
        <taxon>Bacteria</taxon>
        <taxon>Pseudomonadati</taxon>
        <taxon>Pseudomonadota</taxon>
        <taxon>Alphaproteobacteria</taxon>
        <taxon>Sphingomonadales</taxon>
        <taxon>Sphingomonadaceae</taxon>
        <taxon>Rhizorhabdus</taxon>
    </lineage>
</organism>
<dbReference type="Gene3D" id="2.30.38.10">
    <property type="entry name" value="Luciferase, Domain 3"/>
    <property type="match status" value="1"/>
</dbReference>
<feature type="domain" description="AMP-binding enzyme C-terminal" evidence="3">
    <location>
        <begin position="479"/>
        <end position="555"/>
    </location>
</feature>
<evidence type="ECO:0000259" key="3">
    <source>
        <dbReference type="Pfam" id="PF13193"/>
    </source>
</evidence>
<keyword evidence="1" id="KW-0812">Transmembrane</keyword>
<dbReference type="EMBL" id="CP000699">
    <property type="protein sequence ID" value="ABQ69745.1"/>
    <property type="molecule type" value="Genomic_DNA"/>
</dbReference>
<dbReference type="AlphaFoldDB" id="A0A9J9HDN0"/>
<dbReference type="SUPFAM" id="SSF56801">
    <property type="entry name" value="Acetyl-CoA synthetase-like"/>
    <property type="match status" value="1"/>
</dbReference>
<dbReference type="InterPro" id="IPR045851">
    <property type="entry name" value="AMP-bd_C_sf"/>
</dbReference>
<dbReference type="Gene3D" id="3.40.50.980">
    <property type="match status" value="2"/>
</dbReference>
<evidence type="ECO:0000313" key="4">
    <source>
        <dbReference type="EMBL" id="ABQ69745.1"/>
    </source>
</evidence>
<dbReference type="Pfam" id="PF00501">
    <property type="entry name" value="AMP-binding"/>
    <property type="match status" value="1"/>
</dbReference>
<dbReference type="KEGG" id="swi:Swit_3399"/>
<dbReference type="Proteomes" id="UP000001989">
    <property type="component" value="Chromosome"/>
</dbReference>
<dbReference type="InterPro" id="IPR025110">
    <property type="entry name" value="AMP-bd_C"/>
</dbReference>
<keyword evidence="1" id="KW-1133">Transmembrane helix</keyword>
<keyword evidence="1" id="KW-0472">Membrane</keyword>
<dbReference type="InterPro" id="IPR000873">
    <property type="entry name" value="AMP-dep_synth/lig_dom"/>
</dbReference>
<dbReference type="PROSITE" id="PS00455">
    <property type="entry name" value="AMP_BINDING"/>
    <property type="match status" value="1"/>
</dbReference>
<evidence type="ECO:0000313" key="5">
    <source>
        <dbReference type="Proteomes" id="UP000001989"/>
    </source>
</evidence>
<sequence>MSMRADEYEMIRSRLTAPGSVFEVVPAEIGGRTYKSWAQAPTTLRAILERSRSFGDQTFIVFEDERLSHAAHVERVARCASALRARYGIGKGDRVAIAMRNLPEWSIAFWAVVSLGAVAVSINAWMTGPEMQFCIGDSGSRLLIADDDRIERLGDRLSDLALEAVIAVRSQNGSDPRITPWQTLETGDGPAILPPVTILPDDDATILYTSGTTGNPKGALGTHRGSCNNVITTRYFNAVDAVSRGTAVETLSLDGRNNAFLLTIPLFHGAGCQNGLIFSVFGGGKMVMMPRWDAQRALDTIAAEQITDMVATPAHFVQLLDLVDATPGRHAIGSVETVLVGGASPPADLPARIHAAMPKAAVGTGYGQTECTQIATLSCGSDYIEHPKSCGRPVPICDIRIVDDAGAEVAAGQTGELLLSTSTLVKAYVNRPAETAETFVDGWLKTGDLVHLDADGRMHIDDRKKDMVIRGGENIYCIEVEQALYSHPDVEEAAVFGLPHPVLGEEPYAMVFLRANSDASDPALRAHAGERLAKFKIPVEIRPSAAPLPRNANGKILKRELRAAWIAERMANPN</sequence>
<dbReference type="PANTHER" id="PTHR43767:SF1">
    <property type="entry name" value="NONRIBOSOMAL PEPTIDE SYNTHASE PES1 (EUROFUNG)-RELATED"/>
    <property type="match status" value="1"/>
</dbReference>
<reference evidence="4 5" key="1">
    <citation type="journal article" date="2010" name="J. Bacteriol.">
        <title>Genome sequence of the dioxin-mineralizing bacterium Sphingomonas wittichii RW1.</title>
        <authorList>
            <person name="Miller T.R."/>
            <person name="Delcher A.L."/>
            <person name="Salzberg S.L."/>
            <person name="Saunders E."/>
            <person name="Detter J.C."/>
            <person name="Halden R.U."/>
        </authorList>
    </citation>
    <scope>NUCLEOTIDE SEQUENCE [LARGE SCALE GENOMIC DNA]</scope>
    <source>
        <strain evidence="5">DSM 6014 / CCUG 31198 / JCM 15750 / NBRC 105917 / EY 4224 / RW1</strain>
    </source>
</reference>
<gene>
    <name evidence="4" type="ordered locus">Swit_3399</name>
</gene>
<dbReference type="InterPro" id="IPR050237">
    <property type="entry name" value="ATP-dep_AMP-bd_enzyme"/>
</dbReference>